<dbReference type="VEuPathDB" id="TriTrypDB:TcIL3000_10_2840"/>
<reference evidence="1" key="1">
    <citation type="journal article" date="2012" name="Proc. Natl. Acad. Sci. U.S.A.">
        <title>Antigenic diversity is generated by distinct evolutionary mechanisms in African trypanosome species.</title>
        <authorList>
            <person name="Jackson A.P."/>
            <person name="Berry A."/>
            <person name="Aslett M."/>
            <person name="Allison H.C."/>
            <person name="Burton P."/>
            <person name="Vavrova-Anderson J."/>
            <person name="Brown R."/>
            <person name="Browne H."/>
            <person name="Corton N."/>
            <person name="Hauser H."/>
            <person name="Gamble J."/>
            <person name="Gilderthorp R."/>
            <person name="Marcello L."/>
            <person name="McQuillan J."/>
            <person name="Otto T.D."/>
            <person name="Quail M.A."/>
            <person name="Sanders M.J."/>
            <person name="van Tonder A."/>
            <person name="Ginger M.L."/>
            <person name="Field M.C."/>
            <person name="Barry J.D."/>
            <person name="Hertz-Fowler C."/>
            <person name="Berriman M."/>
        </authorList>
    </citation>
    <scope>NUCLEOTIDE SEQUENCE</scope>
    <source>
        <strain evidence="1">IL3000</strain>
    </source>
</reference>
<dbReference type="AlphaFoldDB" id="G0UVV7"/>
<accession>G0UVV7</accession>
<evidence type="ECO:0000313" key="1">
    <source>
        <dbReference type="EMBL" id="CCC93523.1"/>
    </source>
</evidence>
<protein>
    <submittedName>
        <fullName evidence="1">Uncharacterized protein</fullName>
    </submittedName>
</protein>
<dbReference type="EMBL" id="HE575323">
    <property type="protein sequence ID" value="CCC93523.1"/>
    <property type="molecule type" value="Genomic_DNA"/>
</dbReference>
<gene>
    <name evidence="1" type="ORF">TCIL3000_10_2840</name>
</gene>
<organism evidence="1">
    <name type="scientific">Trypanosoma congolense (strain IL3000)</name>
    <dbReference type="NCBI Taxonomy" id="1068625"/>
    <lineage>
        <taxon>Eukaryota</taxon>
        <taxon>Discoba</taxon>
        <taxon>Euglenozoa</taxon>
        <taxon>Kinetoplastea</taxon>
        <taxon>Metakinetoplastina</taxon>
        <taxon>Trypanosomatida</taxon>
        <taxon>Trypanosomatidae</taxon>
        <taxon>Trypanosoma</taxon>
        <taxon>Nannomonas</taxon>
    </lineage>
</organism>
<proteinExistence type="predicted"/>
<name>G0UVV7_TRYCI</name>
<sequence>METSLGDAVFVDLMGKHTSPPCDAAVTGSGPRLVENNSGESGSVVGGNNDNRFCSFVSTSTEAAKISTEITGRHLSVSEEFLINQTYGWHPAETGQHTVRLRCGSVITDTVDSMLGCPASAGQHASLGISPRNNTSVGYNDDIGCSFFSSPVSGVTPLYYDNIKGTNVEAVSSTEGPDLFKGLAEPMSTQTATEIPVDGVAESLESLSSYGAGRYDKYPNPSGDGGSASACGVSTGAALADYLEGENGRKDDRIASFHEEDEVVGVTAEGEFIYRRDVDAEPERQRCRSYYQPITHQSSSESRFADVNHSNAPNARGRAHADGKDFNFGSRSGVGRAFAYSSQCGGGMSYCHTRGPPATFEWTTDGAQQYSMLLRYRTCENADEIDYERILNYVDNMREARRNHPAELLQQRLEEERQRDGSGRFPLVLRW</sequence>